<accession>A0A066ZB06</accession>
<comment type="caution">
    <text evidence="3">The sequence shown here is derived from an EMBL/GenBank/DDBJ whole genome shotgun (WGS) entry which is preliminary data.</text>
</comment>
<evidence type="ECO:0000313" key="4">
    <source>
        <dbReference type="Proteomes" id="UP000027178"/>
    </source>
</evidence>
<organism evidence="3 4">
    <name type="scientific">Kitasatospora cheerisanensis KCTC 2395</name>
    <dbReference type="NCBI Taxonomy" id="1348663"/>
    <lineage>
        <taxon>Bacteria</taxon>
        <taxon>Bacillati</taxon>
        <taxon>Actinomycetota</taxon>
        <taxon>Actinomycetes</taxon>
        <taxon>Kitasatosporales</taxon>
        <taxon>Streptomycetaceae</taxon>
        <taxon>Kitasatospora</taxon>
    </lineage>
</organism>
<feature type="region of interest" description="Disordered" evidence="1">
    <location>
        <begin position="1"/>
        <end position="25"/>
    </location>
</feature>
<proteinExistence type="predicted"/>
<protein>
    <recommendedName>
        <fullName evidence="2">DUF4132 domain-containing protein</fullName>
    </recommendedName>
</protein>
<sequence length="1121" mass="120538">MQNLAPAPQPSGCRDDSPYDEAFVMPDPWRPLALPRRGGGVESPADRPGPEAVAAEDALLAESREAIERVLDGEGHDPELATAAWAYLGGAADPLGAALMPSLLPPGEWWGDERWAELVDAWTARHGLAFAVHAAVLALDVKRQTGRGSSGDVGQLVRYDLLCENYSIPAPYGLVRWARHLLSIADEPAYLAARTALAALRTTPGRRVVAAYLMPEVTGWVDDCLAEEPAYGSEGAVYRTLLMAALGSPAQVERLGPSPWLIWRAWTTSLVATLADGTGNACVPLLAAALREAEDGAAARERADFLLEFRTDEAFGALLAGLANRYVAPVLREALRRDPVRGARLLASAARAGDEDARQTLNRHLRAFRALLPRILAQLDAATAEFVSSLEGARPPAPAADPSALPELLTGPPWTRPRRAVKPKVMTGLVVEESAQLHWQQGELEEWAENARLESWWRYPESTDWAAAAARDWRDGQDLWSACRLLHQGPVGVLAPLLAQWRPGRLDADLEFLRPVLAKFGPAAVPVALHAARSRPATMAPLLLPILDVAAARVLADGLIRLKSVAGTARSWFARHGTAGALLLVPDALAKPGRGRTAAEAALRLVAASGGGDALLAAVAERHGAEASAAIGAVLAADPLESALPARMPEPPEWLEPAVLPQVLLASSGAALPEPAVRHLVVMAALGKPGAPYPGLAQVAGACRPESLAEFAWALFEEWRQAGLPAEDSWTLTLLGEWGDDGTAGRLTPVLRAWPGQNAHRRAVDGLDVLAAIGTDAALRHLHLIAQRVKFTALKARAREKIAEVAEGLGLTADQLADRLVPDLGLDAAGTTVVDYGSRTFTVGFDEQLRPFVLDADGKRRKDLPAPGAKDDPQLAPAERKRFAALKKEVRALAGDQIRRLEAAMIARRGWTPGEFRELLVTHPLLQHVARRLVWSTAETAFRIAEDRTFADVHDVPFVLPEDATVRLAHPLDLDVPAWAELFADYEIAQPFPQLARPVHALTADEAAGHRLPRFEGRTVLSGALLGLVNRGWQRNGVHDNGIETSLSKALPDGRWLSVTLDPGLYVGAPNEYPEQTLQEVWLGARPGEYYPGAPNQYRFADLDALTASELLTDLDQLTTG</sequence>
<gene>
    <name evidence="3" type="ORF">KCH_09470</name>
</gene>
<dbReference type="HOGENOM" id="CLU_006807_1_1_11"/>
<evidence type="ECO:0000256" key="1">
    <source>
        <dbReference type="SAM" id="MobiDB-lite"/>
    </source>
</evidence>
<dbReference type="EMBL" id="JNBY01000041">
    <property type="protein sequence ID" value="KDN87320.1"/>
    <property type="molecule type" value="Genomic_DNA"/>
</dbReference>
<dbReference type="eggNOG" id="COG3831">
    <property type="taxonomic scope" value="Bacteria"/>
</dbReference>
<dbReference type="InterPro" id="IPR025406">
    <property type="entry name" value="DUF4132"/>
</dbReference>
<dbReference type="PATRIC" id="fig|1348663.4.peg.900"/>
<name>A0A066ZB06_9ACTN</name>
<feature type="region of interest" description="Disordered" evidence="1">
    <location>
        <begin position="393"/>
        <end position="412"/>
    </location>
</feature>
<dbReference type="AlphaFoldDB" id="A0A066ZB06"/>
<dbReference type="Pfam" id="PF13569">
    <property type="entry name" value="DUF4132"/>
    <property type="match status" value="1"/>
</dbReference>
<dbReference type="RefSeq" id="WP_035859191.1">
    <property type="nucleotide sequence ID" value="NZ_KK853997.1"/>
</dbReference>
<feature type="domain" description="DUF4132" evidence="2">
    <location>
        <begin position="858"/>
        <end position="1033"/>
    </location>
</feature>
<reference evidence="3 4" key="1">
    <citation type="submission" date="2014-05" db="EMBL/GenBank/DDBJ databases">
        <title>Draft Genome Sequence of Kitasatospora cheerisanensis KCTC 2395.</title>
        <authorList>
            <person name="Nam D.H."/>
        </authorList>
    </citation>
    <scope>NUCLEOTIDE SEQUENCE [LARGE SCALE GENOMIC DNA]</scope>
    <source>
        <strain evidence="3 4">KCTC 2395</strain>
    </source>
</reference>
<dbReference type="Proteomes" id="UP000027178">
    <property type="component" value="Unassembled WGS sequence"/>
</dbReference>
<evidence type="ECO:0000313" key="3">
    <source>
        <dbReference type="EMBL" id="KDN87320.1"/>
    </source>
</evidence>
<keyword evidence="4" id="KW-1185">Reference proteome</keyword>
<evidence type="ECO:0000259" key="2">
    <source>
        <dbReference type="Pfam" id="PF13569"/>
    </source>
</evidence>